<keyword evidence="6" id="KW-1185">Reference proteome</keyword>
<accession>A0ABR1PFE1</accession>
<proteinExistence type="predicted"/>
<evidence type="ECO:0000313" key="5">
    <source>
        <dbReference type="EMBL" id="KAK7735449.1"/>
    </source>
</evidence>
<feature type="transmembrane region" description="Helical" evidence="3">
    <location>
        <begin position="507"/>
        <end position="531"/>
    </location>
</feature>
<evidence type="ECO:0000259" key="4">
    <source>
        <dbReference type="SMART" id="SM00906"/>
    </source>
</evidence>
<sequence length="539" mass="58960">MTGKSVYSASDESLSPQVQERGSLRTSGDGRSQFIGSSSGVYFVNTVRRAFADADVHLSSVFQDRDNPSPEDCIVPDEDDGRSTTRRPGEASTAASRAPSPPPGVASPHGFGLPVDLGRPPPRDVARKLFMTYFQTWHRFFPFLHGPTLAKDIESLYSSSDEEPSYSAATQGTPDGLALPLARVIILQCLFNLASLHGDVELPAASRIGRPSSVLSCLLGLAAKGDIISIQALFAAQLLLVARMSLRTAVVVAGLLSRAIFLAGLHRCPVRYRELSADDCDIRKRLFWSIYVLDRFLSQALGHPLGIQDSDVDVCSLAGPELHHRHFLPRRSLDHHGPDGAAVNGHPNEDAFSAPGGDQETGGPAPSGSSQQRDRHLILFCQVEYSRLLGRALELFHKSIHVRSIDPSTVLSLRTDMNAWWNSLPSELHDFGFVTETEKPSDNPSQLFSAPAFFNLLHNQLRLLIHRPWLSLEPSTAEFQSALQICIGSSREIILNMRKQRSAGYALFWPGHLSAAWMAGIILAFACHLQLYPPDKGHG</sequence>
<evidence type="ECO:0000313" key="6">
    <source>
        <dbReference type="Proteomes" id="UP001430848"/>
    </source>
</evidence>
<protein>
    <recommendedName>
        <fullName evidence="4">Xylanolytic transcriptional activator regulatory domain-containing protein</fullName>
    </recommendedName>
</protein>
<dbReference type="SMART" id="SM00906">
    <property type="entry name" value="Fungal_trans"/>
    <property type="match status" value="1"/>
</dbReference>
<keyword evidence="3" id="KW-0812">Transmembrane</keyword>
<evidence type="ECO:0000256" key="2">
    <source>
        <dbReference type="SAM" id="MobiDB-lite"/>
    </source>
</evidence>
<feature type="region of interest" description="Disordered" evidence="2">
    <location>
        <begin position="62"/>
        <end position="118"/>
    </location>
</feature>
<dbReference type="Proteomes" id="UP001430848">
    <property type="component" value="Unassembled WGS sequence"/>
</dbReference>
<dbReference type="CDD" id="cd12148">
    <property type="entry name" value="fungal_TF_MHR"/>
    <property type="match status" value="1"/>
</dbReference>
<feature type="region of interest" description="Disordered" evidence="2">
    <location>
        <begin position="336"/>
        <end position="371"/>
    </location>
</feature>
<evidence type="ECO:0000256" key="3">
    <source>
        <dbReference type="SAM" id="Phobius"/>
    </source>
</evidence>
<name>A0ABR1PFE1_DIAER</name>
<dbReference type="PANTHER" id="PTHR46910">
    <property type="entry name" value="TRANSCRIPTION FACTOR PDR1"/>
    <property type="match status" value="1"/>
</dbReference>
<evidence type="ECO:0000256" key="1">
    <source>
        <dbReference type="ARBA" id="ARBA00023242"/>
    </source>
</evidence>
<dbReference type="InterPro" id="IPR050987">
    <property type="entry name" value="AtrR-like"/>
</dbReference>
<dbReference type="InterPro" id="IPR007219">
    <property type="entry name" value="XnlR_reg_dom"/>
</dbReference>
<keyword evidence="3" id="KW-1133">Transmembrane helix</keyword>
<comment type="caution">
    <text evidence="5">The sequence shown here is derived from an EMBL/GenBank/DDBJ whole genome shotgun (WGS) entry which is preliminary data.</text>
</comment>
<feature type="region of interest" description="Disordered" evidence="2">
    <location>
        <begin position="1"/>
        <end position="37"/>
    </location>
</feature>
<dbReference type="Pfam" id="PF04082">
    <property type="entry name" value="Fungal_trans"/>
    <property type="match status" value="1"/>
</dbReference>
<dbReference type="PANTHER" id="PTHR46910:SF9">
    <property type="entry name" value="MISCELLANEOUS ZN(II)2CYS6 TRANSCRIPTION FACTOR (EUROFUNG)"/>
    <property type="match status" value="1"/>
</dbReference>
<feature type="domain" description="Xylanolytic transcriptional activator regulatory" evidence="4">
    <location>
        <begin position="249"/>
        <end position="322"/>
    </location>
</feature>
<dbReference type="EMBL" id="JAKNSF020000013">
    <property type="protein sequence ID" value="KAK7735449.1"/>
    <property type="molecule type" value="Genomic_DNA"/>
</dbReference>
<reference evidence="5 6" key="1">
    <citation type="submission" date="2024-02" db="EMBL/GenBank/DDBJ databases">
        <title>De novo assembly and annotation of 12 fungi associated with fruit tree decline syndrome in Ontario, Canada.</title>
        <authorList>
            <person name="Sulman M."/>
            <person name="Ellouze W."/>
            <person name="Ilyukhin E."/>
        </authorList>
    </citation>
    <scope>NUCLEOTIDE SEQUENCE [LARGE SCALE GENOMIC DNA]</scope>
    <source>
        <strain evidence="5 6">M169</strain>
    </source>
</reference>
<gene>
    <name evidence="5" type="ORF">SLS63_003919</name>
</gene>
<keyword evidence="1" id="KW-0539">Nucleus</keyword>
<organism evidence="5 6">
    <name type="scientific">Diaporthe eres</name>
    <name type="common">Phomopsis oblonga</name>
    <dbReference type="NCBI Taxonomy" id="83184"/>
    <lineage>
        <taxon>Eukaryota</taxon>
        <taxon>Fungi</taxon>
        <taxon>Dikarya</taxon>
        <taxon>Ascomycota</taxon>
        <taxon>Pezizomycotina</taxon>
        <taxon>Sordariomycetes</taxon>
        <taxon>Sordariomycetidae</taxon>
        <taxon>Diaporthales</taxon>
        <taxon>Diaporthaceae</taxon>
        <taxon>Diaporthe</taxon>
        <taxon>Diaporthe eres species complex</taxon>
    </lineage>
</organism>
<keyword evidence="3" id="KW-0472">Membrane</keyword>